<dbReference type="GO" id="GO:1904680">
    <property type="term" value="F:peptide transmembrane transporter activity"/>
    <property type="evidence" value="ECO:0007669"/>
    <property type="project" value="TreeGrafter"/>
</dbReference>
<dbReference type="Proteomes" id="UP000256269">
    <property type="component" value="Unassembled WGS sequence"/>
</dbReference>
<dbReference type="InterPro" id="IPR000914">
    <property type="entry name" value="SBP_5_dom"/>
</dbReference>
<dbReference type="PANTHER" id="PTHR30290">
    <property type="entry name" value="PERIPLASMIC BINDING COMPONENT OF ABC TRANSPORTER"/>
    <property type="match status" value="1"/>
</dbReference>
<dbReference type="GO" id="GO:0015833">
    <property type="term" value="P:peptide transport"/>
    <property type="evidence" value="ECO:0007669"/>
    <property type="project" value="TreeGrafter"/>
</dbReference>
<feature type="compositionally biased region" description="Polar residues" evidence="1">
    <location>
        <begin position="448"/>
        <end position="457"/>
    </location>
</feature>
<gene>
    <name evidence="4" type="ORF">BCF44_111242</name>
</gene>
<proteinExistence type="predicted"/>
<dbReference type="Gene3D" id="3.10.105.10">
    <property type="entry name" value="Dipeptide-binding Protein, Domain 3"/>
    <property type="match status" value="1"/>
</dbReference>
<dbReference type="AlphaFoldDB" id="A0A3E0HCA6"/>
<organism evidence="4 5">
    <name type="scientific">Kutzneria buriramensis</name>
    <dbReference type="NCBI Taxonomy" id="1045776"/>
    <lineage>
        <taxon>Bacteria</taxon>
        <taxon>Bacillati</taxon>
        <taxon>Actinomycetota</taxon>
        <taxon>Actinomycetes</taxon>
        <taxon>Pseudonocardiales</taxon>
        <taxon>Pseudonocardiaceae</taxon>
        <taxon>Kutzneria</taxon>
    </lineage>
</organism>
<dbReference type="Pfam" id="PF00496">
    <property type="entry name" value="SBP_bac_5"/>
    <property type="match status" value="1"/>
</dbReference>
<evidence type="ECO:0000256" key="1">
    <source>
        <dbReference type="SAM" id="MobiDB-lite"/>
    </source>
</evidence>
<evidence type="ECO:0000259" key="3">
    <source>
        <dbReference type="Pfam" id="PF00496"/>
    </source>
</evidence>
<evidence type="ECO:0000313" key="4">
    <source>
        <dbReference type="EMBL" id="REH41937.1"/>
    </source>
</evidence>
<evidence type="ECO:0000313" key="5">
    <source>
        <dbReference type="Proteomes" id="UP000256269"/>
    </source>
</evidence>
<dbReference type="OrthoDB" id="9803988at2"/>
<dbReference type="EMBL" id="QUNO01000011">
    <property type="protein sequence ID" value="REH41937.1"/>
    <property type="molecule type" value="Genomic_DNA"/>
</dbReference>
<feature type="region of interest" description="Disordered" evidence="1">
    <location>
        <begin position="437"/>
        <end position="457"/>
    </location>
</feature>
<dbReference type="InterPro" id="IPR039424">
    <property type="entry name" value="SBP_5"/>
</dbReference>
<feature type="signal peptide" evidence="2">
    <location>
        <begin position="1"/>
        <end position="20"/>
    </location>
</feature>
<feature type="domain" description="Solute-binding protein family 5" evidence="3">
    <location>
        <begin position="98"/>
        <end position="428"/>
    </location>
</feature>
<keyword evidence="5" id="KW-1185">Reference proteome</keyword>
<feature type="compositionally biased region" description="Low complexity" evidence="1">
    <location>
        <begin position="437"/>
        <end position="447"/>
    </location>
</feature>
<evidence type="ECO:0000256" key="2">
    <source>
        <dbReference type="SAM" id="SignalP"/>
    </source>
</evidence>
<keyword evidence="2" id="KW-0732">Signal</keyword>
<dbReference type="PANTHER" id="PTHR30290:SF65">
    <property type="entry name" value="MONOACYL PHOSPHATIDYLINOSITOL TETRAMANNOSIDE-BINDING PROTEIN LPQW-RELATED"/>
    <property type="match status" value="1"/>
</dbReference>
<feature type="chain" id="PRO_5038335335" evidence="2">
    <location>
        <begin position="21"/>
        <end position="582"/>
    </location>
</feature>
<dbReference type="CDD" id="cd08501">
    <property type="entry name" value="PBP2_Lpqw"/>
    <property type="match status" value="1"/>
</dbReference>
<dbReference type="Gene3D" id="3.40.190.10">
    <property type="entry name" value="Periplasmic binding protein-like II"/>
    <property type="match status" value="1"/>
</dbReference>
<dbReference type="RefSeq" id="WP_116177952.1">
    <property type="nucleotide sequence ID" value="NZ_CP144375.1"/>
</dbReference>
<dbReference type="PROSITE" id="PS51257">
    <property type="entry name" value="PROKAR_LIPOPROTEIN"/>
    <property type="match status" value="1"/>
</dbReference>
<sequence length="582" mass="60224">MRGRPALLALGAAVCALLTACTDSPPPPLVNAPSTSVTPTHPADPTQLVVGVDSVKGGFNPHLLANQTTVTRALGELVLPSVFHTGPDGSPRLDTTLMASAEVTKADPYTVTYTIQPQAAWGDGAPIAAEDLAYLWQNMRSQPGVVDPAGYRLITGVSARDGGRVADVTFSQPYPGWRTLFNDLLPAHVLKDAPGGWAGALSEAFPAAGGPFSIRSIDPERGEIVLQRNDRYWGPSTKLQQIILRQAAPADVYNALKAGDDQLAVINPSDSTMRALNELGKTVALTTVPNPVVVQILLRQTSSKLSDPTLRAAVFDSIDRDALIALGTNGGPSVSMHADSLVMAPSQPGYKPSIPAGVGTPHPDTVNQLLTQAGYTKTNGTWVRDGVPLNLVIGAPNDREPYAQLAGVLQQQLVAAGFGATIMNTSGDQLFGQVLPTTTTTTPPTTTSASQATDQTGDAASTVDIAVVPQAVGGDPASVLAASFGCRGALPDGTTALPAANPAGFCDHGLQPTVDTALSGGMPLDTALATVEPSLWQQHVAMPLFQLSDVLATGSDITGVNGGPPLVGPFAGAPTWRRSVRR</sequence>
<accession>A0A3E0HCA6</accession>
<reference evidence="4 5" key="1">
    <citation type="submission" date="2018-08" db="EMBL/GenBank/DDBJ databases">
        <title>Genomic Encyclopedia of Archaeal and Bacterial Type Strains, Phase II (KMG-II): from individual species to whole genera.</title>
        <authorList>
            <person name="Goeker M."/>
        </authorList>
    </citation>
    <scope>NUCLEOTIDE SEQUENCE [LARGE SCALE GENOMIC DNA]</scope>
    <source>
        <strain evidence="4 5">DSM 45791</strain>
    </source>
</reference>
<name>A0A3E0HCA6_9PSEU</name>
<comment type="caution">
    <text evidence="4">The sequence shown here is derived from an EMBL/GenBank/DDBJ whole genome shotgun (WGS) entry which is preliminary data.</text>
</comment>
<dbReference type="SUPFAM" id="SSF53850">
    <property type="entry name" value="Periplasmic binding protein-like II"/>
    <property type="match status" value="1"/>
</dbReference>
<protein>
    <submittedName>
        <fullName evidence="4">ABC-type transport system substrate-binding protein</fullName>
    </submittedName>
</protein>
<dbReference type="Gene3D" id="3.90.76.10">
    <property type="entry name" value="Dipeptide-binding Protein, Domain 1"/>
    <property type="match status" value="1"/>
</dbReference>